<evidence type="ECO:0000259" key="1">
    <source>
        <dbReference type="Pfam" id="PF00144"/>
    </source>
</evidence>
<protein>
    <submittedName>
        <fullName evidence="3">Serine hydrolase</fullName>
    </submittedName>
</protein>
<keyword evidence="3" id="KW-0378">Hydrolase</keyword>
<sequence>MSFFSKGYGYRDFEQQLPITPQTIFPIASCSKTFAAALTGIATDEGRISLDSPAHQYLPKFKLSSDYLTKHVTVEDLLTHRTGIPGHDWAWTFNTNYSHEEYFKRISNLEASAPLRTKWQYNSFMYLVVSVLNEKLFGMDWNHILKNKLFAPLEMHNSYGGYEVIDNRSNLALTYSYKDSFRLEERLQMDDLEGGGAINSTASDLTHWLIMWINGGTYHDKKVLSGQFVKNAISSHFIISNGLPDKYNDEYFENMGLGWFLSSYRGHYKVQHTGNLSGFSSKLVFYPYDSMGIVILTNQNNSPLIHLIPDFITDLCFQLQPRDQHSTLLEEQKRALLAMSKKQKNNTDQASKRPFHSLASYCGSFYNPGYGHLSIDTLSKRLVLHYAGMKLVLLPEGRDFFSSHYFENGSVADGGVGNVNFTFNKSGKVERVDLPLEPSLKNIVFTKL</sequence>
<comment type="caution">
    <text evidence="3">The sequence shown here is derived from an EMBL/GenBank/DDBJ whole genome shotgun (WGS) entry which is preliminary data.</text>
</comment>
<dbReference type="RefSeq" id="WP_279297085.1">
    <property type="nucleotide sequence ID" value="NZ_JAOTIF010000006.1"/>
</dbReference>
<keyword evidence="4" id="KW-1185">Reference proteome</keyword>
<dbReference type="Gene3D" id="2.40.128.600">
    <property type="match status" value="1"/>
</dbReference>
<dbReference type="PANTHER" id="PTHR46825:SF15">
    <property type="entry name" value="BETA-LACTAMASE-RELATED DOMAIN-CONTAINING PROTEIN"/>
    <property type="match status" value="1"/>
</dbReference>
<name>A0A9X2XP13_9BACT</name>
<reference evidence="3" key="2">
    <citation type="submission" date="2023-04" db="EMBL/GenBank/DDBJ databases">
        <title>Paracnuella aquatica gen. nov., sp. nov., a member of the family Chitinophagaceae isolated from a hot spring.</title>
        <authorList>
            <person name="Wang C."/>
        </authorList>
    </citation>
    <scope>NUCLEOTIDE SEQUENCE</scope>
    <source>
        <strain evidence="3">LB-8</strain>
    </source>
</reference>
<proteinExistence type="predicted"/>
<dbReference type="SUPFAM" id="SSF56601">
    <property type="entry name" value="beta-lactamase/transpeptidase-like"/>
    <property type="match status" value="1"/>
</dbReference>
<organism evidence="3 4">
    <name type="scientific">Paraflavisolibacter caeni</name>
    <dbReference type="NCBI Taxonomy" id="2982496"/>
    <lineage>
        <taxon>Bacteria</taxon>
        <taxon>Pseudomonadati</taxon>
        <taxon>Bacteroidota</taxon>
        <taxon>Chitinophagia</taxon>
        <taxon>Chitinophagales</taxon>
        <taxon>Chitinophagaceae</taxon>
        <taxon>Paraflavisolibacter</taxon>
    </lineage>
</organism>
<dbReference type="InterPro" id="IPR050491">
    <property type="entry name" value="AmpC-like"/>
</dbReference>
<reference evidence="3" key="1">
    <citation type="submission" date="2022-09" db="EMBL/GenBank/DDBJ databases">
        <authorList>
            <person name="Yuan C."/>
            <person name="Ke Z."/>
        </authorList>
    </citation>
    <scope>NUCLEOTIDE SEQUENCE</scope>
    <source>
        <strain evidence="3">LB-8</strain>
    </source>
</reference>
<dbReference type="Proteomes" id="UP001155483">
    <property type="component" value="Unassembled WGS sequence"/>
</dbReference>
<dbReference type="PANTHER" id="PTHR46825">
    <property type="entry name" value="D-ALANYL-D-ALANINE-CARBOXYPEPTIDASE/ENDOPEPTIDASE AMPH"/>
    <property type="match status" value="1"/>
</dbReference>
<accession>A0A9X2XP13</accession>
<dbReference type="InterPro" id="IPR012338">
    <property type="entry name" value="Beta-lactam/transpept-like"/>
</dbReference>
<gene>
    <name evidence="3" type="ORF">OCK74_10995</name>
</gene>
<dbReference type="Gene3D" id="3.40.710.10">
    <property type="entry name" value="DD-peptidase/beta-lactamase superfamily"/>
    <property type="match status" value="1"/>
</dbReference>
<feature type="domain" description="Peptidase S12 Pab87-related C-terminal" evidence="2">
    <location>
        <begin position="349"/>
        <end position="445"/>
    </location>
</feature>
<dbReference type="EMBL" id="JAOTIF010000006">
    <property type="protein sequence ID" value="MCU7549644.1"/>
    <property type="molecule type" value="Genomic_DNA"/>
</dbReference>
<evidence type="ECO:0000313" key="4">
    <source>
        <dbReference type="Proteomes" id="UP001155483"/>
    </source>
</evidence>
<dbReference type="Pfam" id="PF11954">
    <property type="entry name" value="DUF3471"/>
    <property type="match status" value="1"/>
</dbReference>
<dbReference type="InterPro" id="IPR021860">
    <property type="entry name" value="Peptidase_S12_Pab87-rel_C"/>
</dbReference>
<feature type="domain" description="Beta-lactamase-related" evidence="1">
    <location>
        <begin position="4"/>
        <end position="302"/>
    </location>
</feature>
<dbReference type="GO" id="GO:0016787">
    <property type="term" value="F:hydrolase activity"/>
    <property type="evidence" value="ECO:0007669"/>
    <property type="project" value="UniProtKB-KW"/>
</dbReference>
<dbReference type="AlphaFoldDB" id="A0A9X2XP13"/>
<evidence type="ECO:0000259" key="2">
    <source>
        <dbReference type="Pfam" id="PF11954"/>
    </source>
</evidence>
<dbReference type="InterPro" id="IPR001466">
    <property type="entry name" value="Beta-lactam-related"/>
</dbReference>
<evidence type="ECO:0000313" key="3">
    <source>
        <dbReference type="EMBL" id="MCU7549644.1"/>
    </source>
</evidence>
<dbReference type="Pfam" id="PF00144">
    <property type="entry name" value="Beta-lactamase"/>
    <property type="match status" value="1"/>
</dbReference>